<reference evidence="1 2" key="1">
    <citation type="journal article" date="2011" name="Int. J. Syst. Evol. Microbiol.">
        <title>Hymenobacter yonginensis sp. nov., isolated from a mesotrophic artificial lake.</title>
        <authorList>
            <person name="Joung Y."/>
            <person name="Cho S.H."/>
            <person name="Kim H."/>
            <person name="Kim S.B."/>
            <person name="Joh K."/>
        </authorList>
    </citation>
    <scope>NUCLEOTIDE SEQUENCE [LARGE SCALE GENOMIC DNA]</scope>
    <source>
        <strain evidence="1 2">KCTC 22745</strain>
    </source>
</reference>
<dbReference type="RefSeq" id="WP_270129146.1">
    <property type="nucleotide sequence ID" value="NZ_CP115396.1"/>
</dbReference>
<gene>
    <name evidence="1" type="ORF">O9Z63_09780</name>
</gene>
<evidence type="ECO:0000313" key="1">
    <source>
        <dbReference type="EMBL" id="WBO86533.1"/>
    </source>
</evidence>
<sequence>MRFSDYFTNLTTRPRLLLGFLLLIGFVLLSWQNYQPPADAELNKRVRYLEQVIEEGAGVGTDLASINSQNPEWALFSLSFTAYALASRAEQQPALRPEAARYVALAVAQVLQPPIRGTFEPLATAASPIDTTGSVLYLGHLNLMLGCLRQLDPTTTYAGLHDTLSGALYRRYAQAPSGCLESYVGRRWVPDNTVALASLALHSQLSGSPYRMAAERWVARARRHYLDPKTGVLASQVDAQGRPQEEARGSMVGWSIWFLARFDPKFARQQYQLYQQHFSTNLGVLRLYRERAGAYNTSTGDIDSGPLVLGYSMPANAFAFADAVALHDQRNAQRLYRLIALGRRSVESPTELRYGVRFLDLPVSPLAEVLLLYAECPAVR</sequence>
<evidence type="ECO:0008006" key="3">
    <source>
        <dbReference type="Google" id="ProtNLM"/>
    </source>
</evidence>
<evidence type="ECO:0000313" key="2">
    <source>
        <dbReference type="Proteomes" id="UP001211872"/>
    </source>
</evidence>
<proteinExistence type="predicted"/>
<dbReference type="SUPFAM" id="SSF48208">
    <property type="entry name" value="Six-hairpin glycosidases"/>
    <property type="match status" value="1"/>
</dbReference>
<dbReference type="InterPro" id="IPR008928">
    <property type="entry name" value="6-hairpin_glycosidase_sf"/>
</dbReference>
<name>A0ABY7PUE1_9BACT</name>
<dbReference type="EMBL" id="CP115396">
    <property type="protein sequence ID" value="WBO86533.1"/>
    <property type="molecule type" value="Genomic_DNA"/>
</dbReference>
<accession>A0ABY7PUE1</accession>
<dbReference type="Proteomes" id="UP001211872">
    <property type="component" value="Chromosome"/>
</dbReference>
<keyword evidence="2" id="KW-1185">Reference proteome</keyword>
<protein>
    <recommendedName>
        <fullName evidence="3">Linalool dehydratase/isomerase domain-containing protein</fullName>
    </recommendedName>
</protein>
<organism evidence="1 2">
    <name type="scientific">Hymenobacter yonginensis</name>
    <dbReference type="NCBI Taxonomy" id="748197"/>
    <lineage>
        <taxon>Bacteria</taxon>
        <taxon>Pseudomonadati</taxon>
        <taxon>Bacteroidota</taxon>
        <taxon>Cytophagia</taxon>
        <taxon>Cytophagales</taxon>
        <taxon>Hymenobacteraceae</taxon>
        <taxon>Hymenobacter</taxon>
    </lineage>
</organism>